<gene>
    <name evidence="3" type="ORF">V5799_008770</name>
</gene>
<comment type="caution">
    <text evidence="3">The sequence shown here is derived from an EMBL/GenBank/DDBJ whole genome shotgun (WGS) entry which is preliminary data.</text>
</comment>
<name>A0AAQ4FC26_AMBAM</name>
<feature type="region of interest" description="Disordered" evidence="1">
    <location>
        <begin position="52"/>
        <end position="84"/>
    </location>
</feature>
<protein>
    <recommendedName>
        <fullName evidence="5">Secreted protein</fullName>
    </recommendedName>
</protein>
<evidence type="ECO:0000256" key="1">
    <source>
        <dbReference type="SAM" id="MobiDB-lite"/>
    </source>
</evidence>
<accession>A0AAQ4FC26</accession>
<feature type="chain" id="PRO_5042818977" description="Secreted protein" evidence="2">
    <location>
        <begin position="18"/>
        <end position="124"/>
    </location>
</feature>
<dbReference type="Proteomes" id="UP001321473">
    <property type="component" value="Unassembled WGS sequence"/>
</dbReference>
<feature type="compositionally biased region" description="Basic and acidic residues" evidence="1">
    <location>
        <begin position="54"/>
        <end position="66"/>
    </location>
</feature>
<proteinExistence type="predicted"/>
<keyword evidence="2" id="KW-0732">Signal</keyword>
<evidence type="ECO:0000313" key="4">
    <source>
        <dbReference type="Proteomes" id="UP001321473"/>
    </source>
</evidence>
<feature type="non-terminal residue" evidence="3">
    <location>
        <position position="124"/>
    </location>
</feature>
<organism evidence="3 4">
    <name type="scientific">Amblyomma americanum</name>
    <name type="common">Lone star tick</name>
    <dbReference type="NCBI Taxonomy" id="6943"/>
    <lineage>
        <taxon>Eukaryota</taxon>
        <taxon>Metazoa</taxon>
        <taxon>Ecdysozoa</taxon>
        <taxon>Arthropoda</taxon>
        <taxon>Chelicerata</taxon>
        <taxon>Arachnida</taxon>
        <taxon>Acari</taxon>
        <taxon>Parasitiformes</taxon>
        <taxon>Ixodida</taxon>
        <taxon>Ixodoidea</taxon>
        <taxon>Ixodidae</taxon>
        <taxon>Amblyomminae</taxon>
        <taxon>Amblyomma</taxon>
    </lineage>
</organism>
<dbReference type="AlphaFoldDB" id="A0AAQ4FC26"/>
<keyword evidence="4" id="KW-1185">Reference proteome</keyword>
<evidence type="ECO:0008006" key="5">
    <source>
        <dbReference type="Google" id="ProtNLM"/>
    </source>
</evidence>
<feature type="signal peptide" evidence="2">
    <location>
        <begin position="1"/>
        <end position="17"/>
    </location>
</feature>
<reference evidence="3 4" key="1">
    <citation type="journal article" date="2023" name="Arcadia Sci">
        <title>De novo assembly of a long-read Amblyomma americanum tick genome.</title>
        <authorList>
            <person name="Chou S."/>
            <person name="Poskanzer K.E."/>
            <person name="Rollins M."/>
            <person name="Thuy-Boun P.S."/>
        </authorList>
    </citation>
    <scope>NUCLEOTIDE SEQUENCE [LARGE SCALE GENOMIC DNA]</scope>
    <source>
        <strain evidence="3">F_SG_1</strain>
        <tissue evidence="3">Salivary glands</tissue>
    </source>
</reference>
<sequence length="124" mass="13755">MLVGIIVVLLITRRSGCEHYDHDIPSDDDNDNYGGDNYDHLFDVGHAWKAYPAEPHRAQDEGDPTGRKLNRRQRKNQGDQESHQGLDVDILISISSVGTMETDKICFAAPPTVWNATSAAFAGF</sequence>
<evidence type="ECO:0000313" key="3">
    <source>
        <dbReference type="EMBL" id="KAK8784864.1"/>
    </source>
</evidence>
<evidence type="ECO:0000256" key="2">
    <source>
        <dbReference type="SAM" id="SignalP"/>
    </source>
</evidence>
<dbReference type="EMBL" id="JARKHS020004178">
    <property type="protein sequence ID" value="KAK8784864.1"/>
    <property type="molecule type" value="Genomic_DNA"/>
</dbReference>